<dbReference type="GO" id="GO:0016491">
    <property type="term" value="F:oxidoreductase activity"/>
    <property type="evidence" value="ECO:0007669"/>
    <property type="project" value="InterPro"/>
</dbReference>
<reference evidence="2 3" key="1">
    <citation type="submission" date="2019-07" db="EMBL/GenBank/DDBJ databases">
        <title>Draft genome sequences of 15 bacterial species constituting the stable defined intestinal microbiota of the GM15 gnotobiotic mouse model.</title>
        <authorList>
            <person name="Elie C."/>
            <person name="Mathieu A."/>
            <person name="Saliou A."/>
            <person name="Darnaud M."/>
            <person name="Leulier F."/>
            <person name="Tamellini A."/>
        </authorList>
    </citation>
    <scope>NUCLEOTIDE SEQUENCE [LARGE SCALE GENOMIC DNA]</scope>
    <source>
        <strain evidence="3">ASF 502</strain>
    </source>
</reference>
<proteinExistence type="predicted"/>
<dbReference type="Gene3D" id="3.40.50.360">
    <property type="match status" value="1"/>
</dbReference>
<dbReference type="Pfam" id="PF03358">
    <property type="entry name" value="FMN_red"/>
    <property type="match status" value="1"/>
</dbReference>
<evidence type="ECO:0000313" key="3">
    <source>
        <dbReference type="Proteomes" id="UP000474104"/>
    </source>
</evidence>
<dbReference type="InterPro" id="IPR005025">
    <property type="entry name" value="FMN_Rdtase-like_dom"/>
</dbReference>
<organism evidence="2 3">
    <name type="scientific">Schaedlerella arabinosiphila</name>
    <dbReference type="NCBI Taxonomy" id="2044587"/>
    <lineage>
        <taxon>Bacteria</taxon>
        <taxon>Bacillati</taxon>
        <taxon>Bacillota</taxon>
        <taxon>Clostridia</taxon>
        <taxon>Lachnospirales</taxon>
        <taxon>Lachnospiraceae</taxon>
        <taxon>Schaedlerella</taxon>
    </lineage>
</organism>
<comment type="caution">
    <text evidence="2">The sequence shown here is derived from an EMBL/GenBank/DDBJ whole genome shotgun (WGS) entry which is preliminary data.</text>
</comment>
<dbReference type="InterPro" id="IPR029039">
    <property type="entry name" value="Flavoprotein-like_sf"/>
</dbReference>
<dbReference type="OrthoDB" id="1705236at2"/>
<dbReference type="RefSeq" id="WP_004080144.1">
    <property type="nucleotide sequence ID" value="NZ_CASCYM010000023.1"/>
</dbReference>
<sequence>MRLVIIKPRCEEEKGALRLNKILQKSLDTAMPDEGGSRPETEQISTAEELKHRLGAPGQLRGRRILFAVSLGEWGMNLEMYAMIRCIRKNPRCMEHSIAGILTDGGCELYTKSAAAELVFAANLSGCLFIGQPLVEGTKSLQNFQVRATNLCLDLPAAYQESAKQLVRRLLEFRLPETGELRVLCLHASNYETSNTLSLWRLARNRLEGTCRIREIALGNGKVYDCQGCPYQTCLHYGQRSECFYGGAIVEEVYPAVEQCDVLLMLCPNYNDALGANLTAFINRLTALFRKRQFYDKYLFSIIVSGYSGGDILARQLISSLNMNKTFILPGNFAWIETANAPGSALELEGIEERAAEFAERILQRQG</sequence>
<gene>
    <name evidence="2" type="ORF">FMM80_22035</name>
</gene>
<dbReference type="SUPFAM" id="SSF52218">
    <property type="entry name" value="Flavoproteins"/>
    <property type="match status" value="1"/>
</dbReference>
<evidence type="ECO:0000313" key="2">
    <source>
        <dbReference type="EMBL" id="NDO71182.1"/>
    </source>
</evidence>
<feature type="domain" description="NADPH-dependent FMN reductase-like" evidence="1">
    <location>
        <begin position="182"/>
        <end position="339"/>
    </location>
</feature>
<evidence type="ECO:0000259" key="1">
    <source>
        <dbReference type="Pfam" id="PF03358"/>
    </source>
</evidence>
<protein>
    <submittedName>
        <fullName evidence="2">NAD(P)H-dependent oxidoreductase</fullName>
    </submittedName>
</protein>
<accession>A0A9X5H6J5</accession>
<dbReference type="EMBL" id="VIRB01000133">
    <property type="protein sequence ID" value="NDO71182.1"/>
    <property type="molecule type" value="Genomic_DNA"/>
</dbReference>
<dbReference type="AlphaFoldDB" id="A0A9X5H6J5"/>
<dbReference type="Proteomes" id="UP000474104">
    <property type="component" value="Unassembled WGS sequence"/>
</dbReference>
<name>A0A9X5H6J5_9FIRM</name>